<evidence type="ECO:0000256" key="1">
    <source>
        <dbReference type="SAM" id="MobiDB-lite"/>
    </source>
</evidence>
<proteinExistence type="predicted"/>
<dbReference type="EMBL" id="CP001772">
    <property type="protein sequence ID" value="ADB42951.1"/>
    <property type="molecule type" value="Genomic_DNA"/>
</dbReference>
<evidence type="ECO:0000313" key="3">
    <source>
        <dbReference type="Proteomes" id="UP000002028"/>
    </source>
</evidence>
<dbReference type="Proteomes" id="UP000002028">
    <property type="component" value="Plasmid pSLIN03"/>
</dbReference>
<dbReference type="KEGG" id="sli:Slin_7008"/>
<name>D2QVW9_SPILD</name>
<dbReference type="AlphaFoldDB" id="D2QVW9"/>
<geneLocation type="plasmid" evidence="2 3">
    <name>pSLIN03</name>
</geneLocation>
<organism evidence="2 3">
    <name type="scientific">Spirosoma linguale (strain ATCC 33905 / DSM 74 / LMG 10896 / Claus 1)</name>
    <dbReference type="NCBI Taxonomy" id="504472"/>
    <lineage>
        <taxon>Bacteria</taxon>
        <taxon>Pseudomonadati</taxon>
        <taxon>Bacteroidota</taxon>
        <taxon>Cytophagia</taxon>
        <taxon>Cytophagales</taxon>
        <taxon>Cytophagaceae</taxon>
        <taxon>Spirosoma</taxon>
    </lineage>
</organism>
<keyword evidence="3" id="KW-1185">Reference proteome</keyword>
<keyword evidence="2" id="KW-0614">Plasmid</keyword>
<accession>D2QVW9</accession>
<reference evidence="2 3" key="1">
    <citation type="journal article" date="2010" name="Stand. Genomic Sci.">
        <title>Complete genome sequence of Spirosoma linguale type strain (1).</title>
        <authorList>
            <person name="Lail K."/>
            <person name="Sikorski J."/>
            <person name="Saunders E."/>
            <person name="Lapidus A."/>
            <person name="Glavina Del Rio T."/>
            <person name="Copeland A."/>
            <person name="Tice H."/>
            <person name="Cheng J.-F."/>
            <person name="Lucas S."/>
            <person name="Nolan M."/>
            <person name="Bruce D."/>
            <person name="Goodwin L."/>
            <person name="Pitluck S."/>
            <person name="Ivanova N."/>
            <person name="Mavromatis K."/>
            <person name="Ovchinnikova G."/>
            <person name="Pati A."/>
            <person name="Chen A."/>
            <person name="Palaniappan K."/>
            <person name="Land M."/>
            <person name="Hauser L."/>
            <person name="Chang Y.-J."/>
            <person name="Jeffries C.D."/>
            <person name="Chain P."/>
            <person name="Brettin T."/>
            <person name="Detter J.C."/>
            <person name="Schuetze A."/>
            <person name="Rohde M."/>
            <person name="Tindall B.J."/>
            <person name="Goeker M."/>
            <person name="Bristow J."/>
            <person name="Eisen J.A."/>
            <person name="Markowitz V."/>
            <person name="Hugenholtz P."/>
            <person name="Kyrpides N.C."/>
            <person name="Klenk H.-P."/>
            <person name="Chen F."/>
        </authorList>
    </citation>
    <scope>NUCLEOTIDE SEQUENCE [LARGE SCALE GENOMIC DNA]</scope>
    <source>
        <strain evidence="3">ATCC 33905 / DSM 74 / LMG 10896 / Claus 1</strain>
    </source>
</reference>
<dbReference type="HOGENOM" id="CLU_2318692_0_0_10"/>
<protein>
    <submittedName>
        <fullName evidence="2">Uncharacterized protein</fullName>
    </submittedName>
</protein>
<feature type="region of interest" description="Disordered" evidence="1">
    <location>
        <begin position="1"/>
        <end position="43"/>
    </location>
</feature>
<evidence type="ECO:0000313" key="2">
    <source>
        <dbReference type="EMBL" id="ADB42951.1"/>
    </source>
</evidence>
<gene>
    <name evidence="2" type="ordered locus">Slin_7008</name>
</gene>
<sequence>MAVSLSPPKRKAPTEAEINAVVNKGGKPTSENFDTEPDDVPKHINTRLTKGILRQIDSLRASRPRKPGSPKMGISTHDWIVEAVLEKLERDSALKPARK</sequence>